<evidence type="ECO:0000313" key="2">
    <source>
        <dbReference type="Proteomes" id="UP000028704"/>
    </source>
</evidence>
<name>A0A922T6B2_9STRE</name>
<accession>A0A922T6B2</accession>
<dbReference type="Proteomes" id="UP000028704">
    <property type="component" value="Unassembled WGS sequence"/>
</dbReference>
<reference evidence="1 2" key="1">
    <citation type="journal article" date="2014" name="Int. J. Syst. Evol. Microbiol.">
        <title>Phylogenomics and the dynamic genome evolution of the genus Streptococcus.</title>
        <authorList>
            <consortium name="The Broad Institute Genome Sequencing Platform"/>
            <person name="Richards V.P."/>
            <person name="Palmer S.R."/>
            <person name="Pavinski Bitar P.D."/>
            <person name="Qin X."/>
            <person name="Weinstock G.M."/>
            <person name="Highlander S.K."/>
            <person name="Town C.D."/>
            <person name="Burne R.A."/>
            <person name="Stanhope M.J."/>
        </authorList>
    </citation>
    <scope>NUCLEOTIDE SEQUENCE [LARGE SCALE GENOMIC DNA]</scope>
    <source>
        <strain evidence="1 2">CECT 5772</strain>
    </source>
</reference>
<evidence type="ECO:0000313" key="1">
    <source>
        <dbReference type="EMBL" id="KED04376.1"/>
    </source>
</evidence>
<proteinExistence type="predicted"/>
<sequence length="43" mass="5357">MKAYQDYQLWPKERSKQYKLEIPVIERTYAMLRFNKGRYKNGD</sequence>
<organism evidence="1 2">
    <name type="scientific">Streptococcus equi subsp. ruminatorum CECT 5772</name>
    <dbReference type="NCBI Taxonomy" id="1051981"/>
    <lineage>
        <taxon>Bacteria</taxon>
        <taxon>Bacillati</taxon>
        <taxon>Bacillota</taxon>
        <taxon>Bacilli</taxon>
        <taxon>Lactobacillales</taxon>
        <taxon>Streptococcaceae</taxon>
        <taxon>Streptococcus</taxon>
    </lineage>
</organism>
<dbReference type="AlphaFoldDB" id="A0A922T6B2"/>
<protein>
    <submittedName>
        <fullName evidence="1">Uncharacterized protein</fullName>
    </submittedName>
</protein>
<dbReference type="EMBL" id="AWEX01000051">
    <property type="protein sequence ID" value="KED04376.1"/>
    <property type="molecule type" value="Genomic_DNA"/>
</dbReference>
<comment type="caution">
    <text evidence="1">The sequence shown here is derived from an EMBL/GenBank/DDBJ whole genome shotgun (WGS) entry which is preliminary data.</text>
</comment>
<gene>
    <name evidence="1" type="ORF">CECT5772_05643</name>
</gene>